<evidence type="ECO:0000313" key="3">
    <source>
        <dbReference type="WBParaSite" id="PSAMB.scaffold1244size33878.g11976.t1"/>
    </source>
</evidence>
<organism evidence="2 3">
    <name type="scientific">Plectus sambesii</name>
    <dbReference type="NCBI Taxonomy" id="2011161"/>
    <lineage>
        <taxon>Eukaryota</taxon>
        <taxon>Metazoa</taxon>
        <taxon>Ecdysozoa</taxon>
        <taxon>Nematoda</taxon>
        <taxon>Chromadorea</taxon>
        <taxon>Plectida</taxon>
        <taxon>Plectina</taxon>
        <taxon>Plectoidea</taxon>
        <taxon>Plectidae</taxon>
        <taxon>Plectus</taxon>
    </lineage>
</organism>
<dbReference type="WBParaSite" id="PSAMB.scaffold1244size33878.g11976.t1">
    <property type="protein sequence ID" value="PSAMB.scaffold1244size33878.g11976.t1"/>
    <property type="gene ID" value="PSAMB.scaffold1244size33878.g11976"/>
</dbReference>
<feature type="region of interest" description="Disordered" evidence="1">
    <location>
        <begin position="44"/>
        <end position="100"/>
    </location>
</feature>
<proteinExistence type="predicted"/>
<feature type="compositionally biased region" description="Basic and acidic residues" evidence="1">
    <location>
        <begin position="80"/>
        <end position="100"/>
    </location>
</feature>
<keyword evidence="2" id="KW-1185">Reference proteome</keyword>
<dbReference type="AlphaFoldDB" id="A0A914UUB7"/>
<evidence type="ECO:0000256" key="1">
    <source>
        <dbReference type="SAM" id="MobiDB-lite"/>
    </source>
</evidence>
<protein>
    <submittedName>
        <fullName evidence="3">Uncharacterized protein</fullName>
    </submittedName>
</protein>
<sequence length="123" mass="13939">MRAGESTTPDECASRRMTTQESTRGRQITYPTDSSRIIRGRRDARLHSAVTRRSVVGRTQRPPRRPVRRLRCEQMGTSERTSETRKGMHGAAERRRGLRDEHVSPLLTAAVTRLVRQKAAGVC</sequence>
<feature type="region of interest" description="Disordered" evidence="1">
    <location>
        <begin position="1"/>
        <end position="27"/>
    </location>
</feature>
<dbReference type="Proteomes" id="UP000887566">
    <property type="component" value="Unplaced"/>
</dbReference>
<evidence type="ECO:0000313" key="2">
    <source>
        <dbReference type="Proteomes" id="UP000887566"/>
    </source>
</evidence>
<name>A0A914UUB7_9BILA</name>
<reference evidence="3" key="1">
    <citation type="submission" date="2022-11" db="UniProtKB">
        <authorList>
            <consortium name="WormBaseParasite"/>
        </authorList>
    </citation>
    <scope>IDENTIFICATION</scope>
</reference>
<accession>A0A914UUB7</accession>
<feature type="compositionally biased region" description="Polar residues" evidence="1">
    <location>
        <begin position="16"/>
        <end position="27"/>
    </location>
</feature>